<feature type="compositionally biased region" description="Polar residues" evidence="1">
    <location>
        <begin position="44"/>
        <end position="89"/>
    </location>
</feature>
<organism evidence="2 3">
    <name type="scientific">Aureobasidium mustum</name>
    <dbReference type="NCBI Taxonomy" id="2773714"/>
    <lineage>
        <taxon>Eukaryota</taxon>
        <taxon>Fungi</taxon>
        <taxon>Dikarya</taxon>
        <taxon>Ascomycota</taxon>
        <taxon>Pezizomycotina</taxon>
        <taxon>Dothideomycetes</taxon>
        <taxon>Dothideomycetidae</taxon>
        <taxon>Dothideales</taxon>
        <taxon>Saccotheciaceae</taxon>
        <taxon>Aureobasidium</taxon>
    </lineage>
</organism>
<reference evidence="2" key="1">
    <citation type="submission" date="2020-06" db="EMBL/GenBank/DDBJ databases">
        <authorList>
            <person name="Onetto C."/>
        </authorList>
    </citation>
    <scope>NUCLEOTIDE SEQUENCE</scope>
</reference>
<proteinExistence type="predicted"/>
<protein>
    <submittedName>
        <fullName evidence="2">Uncharacterized protein</fullName>
    </submittedName>
</protein>
<evidence type="ECO:0000256" key="1">
    <source>
        <dbReference type="SAM" id="MobiDB-lite"/>
    </source>
</evidence>
<name>A0A9N8PM62_9PEZI</name>
<dbReference type="OrthoDB" id="10308211at2759"/>
<dbReference type="EMBL" id="CAIJEO010000011">
    <property type="protein sequence ID" value="CAD0100412.1"/>
    <property type="molecule type" value="Genomic_DNA"/>
</dbReference>
<accession>A0A9N8PM62</accession>
<gene>
    <name evidence="2" type="ORF">AWRI4233_LOCUS9237</name>
</gene>
<dbReference type="Proteomes" id="UP000714618">
    <property type="component" value="Unassembled WGS sequence"/>
</dbReference>
<keyword evidence="3" id="KW-1185">Reference proteome</keyword>
<dbReference type="AlphaFoldDB" id="A0A9N8PM62"/>
<comment type="caution">
    <text evidence="2">The sequence shown here is derived from an EMBL/GenBank/DDBJ whole genome shotgun (WGS) entry which is preliminary data.</text>
</comment>
<evidence type="ECO:0000313" key="2">
    <source>
        <dbReference type="EMBL" id="CAD0100412.1"/>
    </source>
</evidence>
<evidence type="ECO:0000313" key="3">
    <source>
        <dbReference type="Proteomes" id="UP000714618"/>
    </source>
</evidence>
<sequence>MDDELESPTLNKEASAPAKEKATGRLSGLGRPGSAASMNRPAATPTQGQGHQKSRSSLSQLGRFTRSTAAKATGGTLKSRSRINSLMTA</sequence>
<feature type="region of interest" description="Disordered" evidence="1">
    <location>
        <begin position="1"/>
        <end position="89"/>
    </location>
</feature>